<dbReference type="InterPro" id="IPR036864">
    <property type="entry name" value="Zn2-C6_fun-type_DNA-bd_sf"/>
</dbReference>
<evidence type="ECO:0000259" key="6">
    <source>
        <dbReference type="PROSITE" id="PS50048"/>
    </source>
</evidence>
<evidence type="ECO:0000256" key="2">
    <source>
        <dbReference type="ARBA" id="ARBA00023125"/>
    </source>
</evidence>
<dbReference type="Proteomes" id="UP000038010">
    <property type="component" value="Unassembled WGS sequence"/>
</dbReference>
<comment type="caution">
    <text evidence="7">The sequence shown here is derived from an EMBL/GenBank/DDBJ whole genome shotgun (WGS) entry which is preliminary data.</text>
</comment>
<dbReference type="GO" id="GO:0000981">
    <property type="term" value="F:DNA-binding transcription factor activity, RNA polymerase II-specific"/>
    <property type="evidence" value="ECO:0007669"/>
    <property type="project" value="InterPro"/>
</dbReference>
<evidence type="ECO:0000256" key="4">
    <source>
        <dbReference type="ARBA" id="ARBA00023242"/>
    </source>
</evidence>
<protein>
    <recommendedName>
        <fullName evidence="6">Zn(2)-C6 fungal-type domain-containing protein</fullName>
    </recommendedName>
</protein>
<dbReference type="VEuPathDB" id="FungiDB:AB675_5760"/>
<name>A0A0N1HN72_9EURO</name>
<dbReference type="GO" id="GO:0008270">
    <property type="term" value="F:zinc ion binding"/>
    <property type="evidence" value="ECO:0007669"/>
    <property type="project" value="InterPro"/>
</dbReference>
<dbReference type="OrthoDB" id="2991872at2759"/>
<dbReference type="GeneID" id="28737880"/>
<gene>
    <name evidence="7" type="ORF">AB675_5760</name>
</gene>
<dbReference type="PROSITE" id="PS00463">
    <property type="entry name" value="ZN2_CY6_FUNGAL_1"/>
    <property type="match status" value="1"/>
</dbReference>
<evidence type="ECO:0000256" key="5">
    <source>
        <dbReference type="SAM" id="MobiDB-lite"/>
    </source>
</evidence>
<dbReference type="InterPro" id="IPR053175">
    <property type="entry name" value="DHMBA_Reg_Transcription_Factor"/>
</dbReference>
<keyword evidence="4" id="KW-0539">Nucleus</keyword>
<dbReference type="SUPFAM" id="SSF57701">
    <property type="entry name" value="Zn2/Cys6 DNA-binding domain"/>
    <property type="match status" value="1"/>
</dbReference>
<keyword evidence="2" id="KW-0238">DNA-binding</keyword>
<feature type="region of interest" description="Disordered" evidence="5">
    <location>
        <begin position="42"/>
        <end position="73"/>
    </location>
</feature>
<dbReference type="PANTHER" id="PTHR38791">
    <property type="entry name" value="ZN(II)2CYS6 TRANSCRIPTION FACTOR (EUROFUNG)-RELATED-RELATED"/>
    <property type="match status" value="1"/>
</dbReference>
<feature type="compositionally biased region" description="Basic and acidic residues" evidence="5">
    <location>
        <begin position="44"/>
        <end position="68"/>
    </location>
</feature>
<feature type="domain" description="Zn(2)-C6 fungal-type" evidence="6">
    <location>
        <begin position="9"/>
        <end position="41"/>
    </location>
</feature>
<dbReference type="PROSITE" id="PS50048">
    <property type="entry name" value="ZN2_CY6_FUNGAL_2"/>
    <property type="match status" value="1"/>
</dbReference>
<dbReference type="CDD" id="cd00067">
    <property type="entry name" value="GAL4"/>
    <property type="match status" value="1"/>
</dbReference>
<proteinExistence type="predicted"/>
<keyword evidence="3" id="KW-0804">Transcription</keyword>
<reference evidence="7 8" key="1">
    <citation type="submission" date="2015-06" db="EMBL/GenBank/DDBJ databases">
        <title>Draft genome of the ant-associated black yeast Phialophora attae CBS 131958.</title>
        <authorList>
            <person name="Moreno L.F."/>
            <person name="Stielow B.J."/>
            <person name="de Hoog S."/>
            <person name="Vicente V.A."/>
            <person name="Weiss V.A."/>
            <person name="de Vries M."/>
            <person name="Cruz L.M."/>
            <person name="Souza E.M."/>
        </authorList>
    </citation>
    <scope>NUCLEOTIDE SEQUENCE [LARGE SCALE GENOMIC DNA]</scope>
    <source>
        <strain evidence="7 8">CBS 131958</strain>
    </source>
</reference>
<dbReference type="SMART" id="SM00066">
    <property type="entry name" value="GAL4"/>
    <property type="match status" value="1"/>
</dbReference>
<dbReference type="RefSeq" id="XP_017998835.1">
    <property type="nucleotide sequence ID" value="XM_018146000.1"/>
</dbReference>
<evidence type="ECO:0000313" key="8">
    <source>
        <dbReference type="Proteomes" id="UP000038010"/>
    </source>
</evidence>
<keyword evidence="8" id="KW-1185">Reference proteome</keyword>
<dbReference type="AlphaFoldDB" id="A0A0N1HN72"/>
<organism evidence="7 8">
    <name type="scientific">Cyphellophora attinorum</name>
    <dbReference type="NCBI Taxonomy" id="1664694"/>
    <lineage>
        <taxon>Eukaryota</taxon>
        <taxon>Fungi</taxon>
        <taxon>Dikarya</taxon>
        <taxon>Ascomycota</taxon>
        <taxon>Pezizomycotina</taxon>
        <taxon>Eurotiomycetes</taxon>
        <taxon>Chaetothyriomycetidae</taxon>
        <taxon>Chaetothyriales</taxon>
        <taxon>Cyphellophoraceae</taxon>
        <taxon>Cyphellophora</taxon>
    </lineage>
</organism>
<evidence type="ECO:0000313" key="7">
    <source>
        <dbReference type="EMBL" id="KPI38872.1"/>
    </source>
</evidence>
<accession>A0A0N1HN72</accession>
<dbReference type="Pfam" id="PF00172">
    <property type="entry name" value="Zn_clus"/>
    <property type="match status" value="1"/>
</dbReference>
<sequence>MVYHGPSRGCMVCRKRRVKCDEVRPHCGNCVRRRQQQLCVYRSGSDKGGRRGSEESKTTHEHSDHSVNEEDDTIPFEPNVVLPFASLQRQSHDGEFESLCFFFTNYVNIPRESHTNLFLEALQPVFNASSPDSPLRHATTAVAVTISDFWRTLGPYSGNSRRSWARAVAATRSAIFDPELSRSDELLAAIFMLDFYQGLNRRYVNLQEDPDLHQKAAVALIQARGKDNVKTDSARRLYTSLRSKYIFSHLQARKRLSLDGALNLPIEPGDWPTTKLDMVMLELANLLADIEDFSQRSLAFGALHADMIEMDDTTEAEAFLTRCFEIKAEMGSWRQSVPPSWEPHRITDMESIHHSIRAVGLYNGLCDVYSSHTVAQMMNFWRTIHITLLRVIKHLSWQVGPQFMLESAPTDAEIDDEIQKLADDICACVPFHVGSRTTFCYPYEAQNYPPVPGWLRESADYIDGLGNPTLLTDSDHARSAAAAGGWFLLTPMTTLMEYSQPFPLTPGADKRSILEPIKLRPGQLRWITSQCRRIHKIYLIPWPYGTTNPSTLGSLSTLSPYWAFREEGFANPAADSISVPVHEIVV</sequence>
<evidence type="ECO:0000256" key="1">
    <source>
        <dbReference type="ARBA" id="ARBA00023015"/>
    </source>
</evidence>
<evidence type="ECO:0000256" key="3">
    <source>
        <dbReference type="ARBA" id="ARBA00023163"/>
    </source>
</evidence>
<dbReference type="InterPro" id="IPR001138">
    <property type="entry name" value="Zn2Cys6_DnaBD"/>
</dbReference>
<keyword evidence="1" id="KW-0805">Transcription regulation</keyword>
<dbReference type="Gene3D" id="4.10.240.10">
    <property type="entry name" value="Zn(2)-C6 fungal-type DNA-binding domain"/>
    <property type="match status" value="1"/>
</dbReference>
<dbReference type="EMBL" id="LFJN01000017">
    <property type="protein sequence ID" value="KPI38872.1"/>
    <property type="molecule type" value="Genomic_DNA"/>
</dbReference>
<dbReference type="GO" id="GO:0003677">
    <property type="term" value="F:DNA binding"/>
    <property type="evidence" value="ECO:0007669"/>
    <property type="project" value="UniProtKB-KW"/>
</dbReference>